<comment type="caution">
    <text evidence="1">The sequence shown here is derived from an EMBL/GenBank/DDBJ whole genome shotgun (WGS) entry which is preliminary data.</text>
</comment>
<dbReference type="Proteomes" id="UP000289738">
    <property type="component" value="Chromosome B07"/>
</dbReference>
<dbReference type="EMBL" id="SDMP01000017">
    <property type="protein sequence ID" value="RYR00437.1"/>
    <property type="molecule type" value="Genomic_DNA"/>
</dbReference>
<protein>
    <submittedName>
        <fullName evidence="1">Uncharacterized protein</fullName>
    </submittedName>
</protein>
<reference evidence="1 2" key="1">
    <citation type="submission" date="2019-01" db="EMBL/GenBank/DDBJ databases">
        <title>Sequencing of cultivated peanut Arachis hypogaea provides insights into genome evolution and oil improvement.</title>
        <authorList>
            <person name="Chen X."/>
        </authorList>
    </citation>
    <scope>NUCLEOTIDE SEQUENCE [LARGE SCALE GENOMIC DNA]</scope>
    <source>
        <strain evidence="2">cv. Fuhuasheng</strain>
        <tissue evidence="1">Leaves</tissue>
    </source>
</reference>
<name>A0A444YEV3_ARAHY</name>
<accession>A0A444YEV3</accession>
<gene>
    <name evidence="1" type="ORF">Ahy_B07g088556</name>
</gene>
<sequence length="288" mass="32435">MKESLSWPEKGGREGRDGGAVHHRRVCCFGLAQPHTPFILVSESVPFSPILTPFVKLIGIGAVMERLELLMLQLHLRCSRGSCCHCLEVHKHKPFLPSYLKSKLTVELRAYLSCMFMQFILETSLSEGENDSSLTRITKVYVSGLSTIVYLHWRCVLSYLLQVGIQGMQIMKPQRPKEIHLSKSIANGAKKVNGTAMGICLQLGLVSREDNVEVEMANWEVENLTFTVKQPIEVVLTSDEAQHLLFLCKSEVDFMGMQEVKALTRFSLLSTAEMIVSTIGDFVHHRSW</sequence>
<evidence type="ECO:0000313" key="2">
    <source>
        <dbReference type="Proteomes" id="UP000289738"/>
    </source>
</evidence>
<evidence type="ECO:0000313" key="1">
    <source>
        <dbReference type="EMBL" id="RYR00437.1"/>
    </source>
</evidence>
<organism evidence="1 2">
    <name type="scientific">Arachis hypogaea</name>
    <name type="common">Peanut</name>
    <dbReference type="NCBI Taxonomy" id="3818"/>
    <lineage>
        <taxon>Eukaryota</taxon>
        <taxon>Viridiplantae</taxon>
        <taxon>Streptophyta</taxon>
        <taxon>Embryophyta</taxon>
        <taxon>Tracheophyta</taxon>
        <taxon>Spermatophyta</taxon>
        <taxon>Magnoliopsida</taxon>
        <taxon>eudicotyledons</taxon>
        <taxon>Gunneridae</taxon>
        <taxon>Pentapetalae</taxon>
        <taxon>rosids</taxon>
        <taxon>fabids</taxon>
        <taxon>Fabales</taxon>
        <taxon>Fabaceae</taxon>
        <taxon>Papilionoideae</taxon>
        <taxon>50 kb inversion clade</taxon>
        <taxon>dalbergioids sensu lato</taxon>
        <taxon>Dalbergieae</taxon>
        <taxon>Pterocarpus clade</taxon>
        <taxon>Arachis</taxon>
    </lineage>
</organism>
<keyword evidence="2" id="KW-1185">Reference proteome</keyword>
<dbReference type="AlphaFoldDB" id="A0A444YEV3"/>
<proteinExistence type="predicted"/>